<keyword evidence="1" id="KW-1015">Disulfide bond</keyword>
<dbReference type="SUPFAM" id="SSF56436">
    <property type="entry name" value="C-type lectin-like"/>
    <property type="match status" value="3"/>
</dbReference>
<proteinExistence type="predicted"/>
<dbReference type="FunCoup" id="A0A6J2VQF6">
    <property type="interactions" value="30"/>
</dbReference>
<feature type="domain" description="C-type lectin" evidence="3">
    <location>
        <begin position="140"/>
        <end position="260"/>
    </location>
</feature>
<evidence type="ECO:0000256" key="1">
    <source>
        <dbReference type="ARBA" id="ARBA00023157"/>
    </source>
</evidence>
<dbReference type="OrthoDB" id="441660at2759"/>
<dbReference type="Pfam" id="PF00059">
    <property type="entry name" value="Lectin_C"/>
    <property type="match status" value="3"/>
</dbReference>
<dbReference type="Gene3D" id="3.10.100.10">
    <property type="entry name" value="Mannose-Binding Protein A, subunit A"/>
    <property type="match status" value="3"/>
</dbReference>
<dbReference type="PANTHER" id="PTHR45784">
    <property type="entry name" value="C-TYPE LECTIN DOMAIN FAMILY 20 MEMBER A-RELATED"/>
    <property type="match status" value="1"/>
</dbReference>
<organism evidence="4 5">
    <name type="scientific">Chanos chanos</name>
    <name type="common">Milkfish</name>
    <name type="synonym">Mugil chanos</name>
    <dbReference type="NCBI Taxonomy" id="29144"/>
    <lineage>
        <taxon>Eukaryota</taxon>
        <taxon>Metazoa</taxon>
        <taxon>Chordata</taxon>
        <taxon>Craniata</taxon>
        <taxon>Vertebrata</taxon>
        <taxon>Euteleostomi</taxon>
        <taxon>Actinopterygii</taxon>
        <taxon>Neopterygii</taxon>
        <taxon>Teleostei</taxon>
        <taxon>Ostariophysi</taxon>
        <taxon>Gonorynchiformes</taxon>
        <taxon>Chanidae</taxon>
        <taxon>Chanos</taxon>
    </lineage>
</organism>
<evidence type="ECO:0000256" key="2">
    <source>
        <dbReference type="SAM" id="SignalP"/>
    </source>
</evidence>
<evidence type="ECO:0000313" key="5">
    <source>
        <dbReference type="RefSeq" id="XP_030635185.1"/>
    </source>
</evidence>
<evidence type="ECO:0000313" key="4">
    <source>
        <dbReference type="Proteomes" id="UP000504632"/>
    </source>
</evidence>
<dbReference type="PROSITE" id="PS00615">
    <property type="entry name" value="C_TYPE_LECTIN_1"/>
    <property type="match status" value="1"/>
</dbReference>
<feature type="chain" id="PRO_5026908318" evidence="2">
    <location>
        <begin position="20"/>
        <end position="491"/>
    </location>
</feature>
<dbReference type="GeneID" id="115816368"/>
<keyword evidence="2" id="KW-0732">Signal</keyword>
<reference evidence="5" key="1">
    <citation type="submission" date="2025-08" db="UniProtKB">
        <authorList>
            <consortium name="RefSeq"/>
        </authorList>
    </citation>
    <scope>IDENTIFICATION</scope>
</reference>
<dbReference type="InterPro" id="IPR001304">
    <property type="entry name" value="C-type_lectin-like"/>
</dbReference>
<dbReference type="RefSeq" id="XP_030635185.1">
    <property type="nucleotide sequence ID" value="XM_030779325.1"/>
</dbReference>
<gene>
    <name evidence="5" type="primary">LOC115816368</name>
</gene>
<feature type="domain" description="C-type lectin" evidence="3">
    <location>
        <begin position="24"/>
        <end position="135"/>
    </location>
</feature>
<protein>
    <submittedName>
        <fullName evidence="5">C-type mannose receptor 2-like</fullName>
    </submittedName>
</protein>
<dbReference type="SMART" id="SM00034">
    <property type="entry name" value="CLECT"/>
    <property type="match status" value="3"/>
</dbReference>
<dbReference type="PROSITE" id="PS50041">
    <property type="entry name" value="C_TYPE_LECTIN_2"/>
    <property type="match status" value="3"/>
</dbReference>
<dbReference type="InParanoid" id="A0A6J2VQF6"/>
<dbReference type="InterPro" id="IPR016186">
    <property type="entry name" value="C-type_lectin-like/link_sf"/>
</dbReference>
<name>A0A6J2VQF6_CHACN</name>
<dbReference type="InterPro" id="IPR016187">
    <property type="entry name" value="CTDL_fold"/>
</dbReference>
<dbReference type="Proteomes" id="UP000504632">
    <property type="component" value="Chromosome 7"/>
</dbReference>
<sequence length="491" mass="57353">MDYIIHLLHLSGFLMLSACVPRQYHFVNELKTWTEAQTYCREHYTDLATIDNQEDTDELIKTVKGHVERVWIGLEKSGDMKWQWSLGDTTFYREGEMEFRNWAVDQPDNTVYCVAMKNGTWHDYKCEEVHSFICYDERRSGSDRYILSTMKNENERRKKWRKAQSYCRKHHTDLVSVRNPTENQDIRRIMEDASVDAAWIGLFRDSWKWSDQSDSSFRYWRSGVSENHGRNENCAVVWIKRDVGQWGDWQCNDKTQFVCYEDKLVLINDTLTWSEALNYCREHHVDLVSVHSEKIQKWVMKVVEKASTAHVWLGLRHSCTLGFWFWVSGESHCYENWAPGNGTGVEECERAVRTGAVESGGGKQWVSLPETERLNFICNNYEGTSHLLKDSCTFWAGCLLTIHSELLDDSKGYEDNEGEEDDSDNEQLALRPVLTRSQRTVDNAGEEPRDEDGQIVRKVSRKYIQTWLKSFLRKSHILGEEEQGRGMSLPG</sequence>
<evidence type="ECO:0000259" key="3">
    <source>
        <dbReference type="PROSITE" id="PS50041"/>
    </source>
</evidence>
<dbReference type="PANTHER" id="PTHR45784:SF3">
    <property type="entry name" value="C-TYPE LECTIN DOMAIN FAMILY 4 MEMBER K-LIKE-RELATED"/>
    <property type="match status" value="1"/>
</dbReference>
<dbReference type="AlphaFoldDB" id="A0A6J2VQF6"/>
<feature type="signal peptide" evidence="2">
    <location>
        <begin position="1"/>
        <end position="19"/>
    </location>
</feature>
<accession>A0A6J2VQF6</accession>
<dbReference type="CDD" id="cd00037">
    <property type="entry name" value="CLECT"/>
    <property type="match status" value="1"/>
</dbReference>
<feature type="domain" description="C-type lectin" evidence="3">
    <location>
        <begin position="255"/>
        <end position="379"/>
    </location>
</feature>
<keyword evidence="4" id="KW-1185">Reference proteome</keyword>
<dbReference type="InterPro" id="IPR018378">
    <property type="entry name" value="C-type_lectin_CS"/>
</dbReference>